<evidence type="ECO:0000313" key="2">
    <source>
        <dbReference type="Proteomes" id="UP000315389"/>
    </source>
</evidence>
<dbReference type="InterPro" id="IPR027417">
    <property type="entry name" value="P-loop_NTPase"/>
</dbReference>
<gene>
    <name evidence="1" type="ORF">FB461_1954</name>
</gene>
<comment type="caution">
    <text evidence="1">The sequence shown here is derived from an EMBL/GenBank/DDBJ whole genome shotgun (WGS) entry which is preliminary data.</text>
</comment>
<dbReference type="Gene3D" id="3.40.50.300">
    <property type="entry name" value="P-loop containing nucleotide triphosphate hydrolases"/>
    <property type="match status" value="1"/>
</dbReference>
<dbReference type="AlphaFoldDB" id="A0A542ZE24"/>
<sequence>MPMPWQRHVAQVACEIDPRTGKYWYREVIIVVPRQAGKTSLSRGKVSHRCLTDPRSSVLYTAQDRIMSLRRLKKSFYEPLDNSPFAPYLGNPRWTNGSETVRFRNKSEIVIAAPGKKTSIHGDTLPEAHIDEAFAHADARIEQAVGPTMITVIGAQTWVTSAAGDSDSKFLWGKVEAGRARVEAGLPSRIAYFEFSAPEDADRDDPLVIAACHPAVGFTIELELIMAEKDRMDTSGPVEFNRAYLGWWPRADEKPWAIPKGAWKQCLSTEEEIEWDGVPMWSIDVSPERDWTSVGMAAEHVTGNCFLELVAREQGTDWVVRHLKKLRETFGGNQVVIDGSGPAGSLEQDLVDENFEVIRLGRQERADACGALFDAALAETIVHSGVPEVDDALAAAEKRYSGDAFIWGRRQSEDDITALYALTLVRAGWVSHRAPNYDPLDSVPGATSNAEE</sequence>
<protein>
    <recommendedName>
        <fullName evidence="3">Phage terminase large subunit-like protein</fullName>
    </recommendedName>
</protein>
<organism evidence="1 2">
    <name type="scientific">Rarobacter faecitabidus</name>
    <dbReference type="NCBI Taxonomy" id="13243"/>
    <lineage>
        <taxon>Bacteria</taxon>
        <taxon>Bacillati</taxon>
        <taxon>Actinomycetota</taxon>
        <taxon>Actinomycetes</taxon>
        <taxon>Micrococcales</taxon>
        <taxon>Rarobacteraceae</taxon>
        <taxon>Rarobacter</taxon>
    </lineage>
</organism>
<keyword evidence="2" id="KW-1185">Reference proteome</keyword>
<name>A0A542ZE24_RARFA</name>
<evidence type="ECO:0008006" key="3">
    <source>
        <dbReference type="Google" id="ProtNLM"/>
    </source>
</evidence>
<proteinExistence type="predicted"/>
<dbReference type="Proteomes" id="UP000315389">
    <property type="component" value="Unassembled WGS sequence"/>
</dbReference>
<evidence type="ECO:0000313" key="1">
    <source>
        <dbReference type="EMBL" id="TQL58539.1"/>
    </source>
</evidence>
<accession>A0A542ZE24</accession>
<reference evidence="1 2" key="1">
    <citation type="submission" date="2019-06" db="EMBL/GenBank/DDBJ databases">
        <title>Sequencing the genomes of 1000 actinobacteria strains.</title>
        <authorList>
            <person name="Klenk H.-P."/>
        </authorList>
    </citation>
    <scope>NUCLEOTIDE SEQUENCE [LARGE SCALE GENOMIC DNA]</scope>
    <source>
        <strain evidence="1 2">DSM 4813</strain>
    </source>
</reference>
<dbReference type="EMBL" id="VFOS01000003">
    <property type="protein sequence ID" value="TQL58539.1"/>
    <property type="molecule type" value="Genomic_DNA"/>
</dbReference>